<protein>
    <recommendedName>
        <fullName evidence="3">Lipoprotein</fullName>
    </recommendedName>
</protein>
<dbReference type="EMBL" id="EQ973216">
    <property type="protein sequence ID" value="EFR54877.1"/>
    <property type="molecule type" value="Genomic_DNA"/>
</dbReference>
<keyword evidence="2" id="KW-1185">Reference proteome</keyword>
<sequence length="165" mass="18933">MLQMERYTLNYQLFKRNNMKKYLSLVMIGLSLMLSGCNKDDNNDPDTPPTGDTGKVRYEATVSDPENFKLLIHYTVGVDISSEAPEEAAKEIIVESPFTFEQEAKQGTYLWLSAYPIPKDEENLENLQLPKTVEVKIFIDDKLHKSNSGENYAMVQHIFGQENYQ</sequence>
<organism evidence="1 2">
    <name type="scientific">Bacteroides fragilis 3_1_12</name>
    <dbReference type="NCBI Taxonomy" id="457424"/>
    <lineage>
        <taxon>Bacteria</taxon>
        <taxon>Pseudomonadati</taxon>
        <taxon>Bacteroidota</taxon>
        <taxon>Bacteroidia</taxon>
        <taxon>Bacteroidales</taxon>
        <taxon>Bacteroidaceae</taxon>
        <taxon>Bacteroides</taxon>
    </lineage>
</organism>
<evidence type="ECO:0008006" key="3">
    <source>
        <dbReference type="Google" id="ProtNLM"/>
    </source>
</evidence>
<gene>
    <name evidence="1" type="ORF">BFAG_03575</name>
</gene>
<evidence type="ECO:0000313" key="1">
    <source>
        <dbReference type="EMBL" id="EFR54877.1"/>
    </source>
</evidence>
<proteinExistence type="predicted"/>
<reference evidence="1 2" key="1">
    <citation type="submission" date="2008-12" db="EMBL/GenBank/DDBJ databases">
        <title>Annotation of Bacteroides fragilis strain 3_1_12.</title>
        <authorList>
            <consortium name="The Broad Institute Genome Sequencing Platform"/>
            <person name="Ward D."/>
            <person name="Young S.K."/>
            <person name="Kodira C.D."/>
            <person name="Zeng Q."/>
            <person name="Koehrsen M."/>
            <person name="Alvarado L."/>
            <person name="Berlin A."/>
            <person name="Borenstein D."/>
            <person name="Chen Z."/>
            <person name="Engels R."/>
            <person name="Freedman E."/>
            <person name="Gellesch M."/>
            <person name="Goldberg J."/>
            <person name="Griggs A."/>
            <person name="Gujja S."/>
            <person name="Heiman D."/>
            <person name="Hepburn T."/>
            <person name="Howarth C."/>
            <person name="Jen D."/>
            <person name="Larson L."/>
            <person name="Lewis B."/>
            <person name="Mehta T."/>
            <person name="Park D."/>
            <person name="Pearson M."/>
            <person name="Roberts A."/>
            <person name="Saif S."/>
            <person name="Shea T."/>
            <person name="Shenoy N."/>
            <person name="Sisk P."/>
            <person name="Stolte C."/>
            <person name="Sykes S."/>
            <person name="Walk T."/>
            <person name="White J."/>
            <person name="Yandava C."/>
            <person name="Allen-Vercoe E."/>
            <person name="Strauss J."/>
            <person name="Ambrose C."/>
            <person name="Lander E."/>
            <person name="Nusbaum C."/>
            <person name="Galagan J."/>
            <person name="Birren B."/>
        </authorList>
    </citation>
    <scope>NUCLEOTIDE SEQUENCE [LARGE SCALE GENOMIC DNA]</scope>
    <source>
        <strain evidence="1 2">3_1_12</strain>
    </source>
</reference>
<name>A0ABN0BPY6_BACFG</name>
<accession>A0ABN0BPY6</accession>
<evidence type="ECO:0000313" key="2">
    <source>
        <dbReference type="Proteomes" id="UP000005101"/>
    </source>
</evidence>
<dbReference type="Proteomes" id="UP000005101">
    <property type="component" value="Unassembled WGS sequence"/>
</dbReference>